<protein>
    <recommendedName>
        <fullName evidence="2">Swt1-like HEPN domain-containing protein</fullName>
    </recommendedName>
</protein>
<dbReference type="AlphaFoldDB" id="A0A806K168"/>
<reference evidence="1" key="1">
    <citation type="submission" date="2012-03" db="EMBL/GenBank/DDBJ databases">
        <title>Functional metagenomics reveals considerable lignocellulase gene clusters in the gut microbiome of a wood-feeding higher termite.</title>
        <authorList>
            <person name="Liu N."/>
        </authorList>
    </citation>
    <scope>NUCLEOTIDE SEQUENCE</scope>
</reference>
<dbReference type="EMBL" id="JQ844236">
    <property type="protein sequence ID" value="AGS53538.1"/>
    <property type="molecule type" value="Genomic_DNA"/>
</dbReference>
<accession>A0A806K168</accession>
<evidence type="ECO:0000313" key="1">
    <source>
        <dbReference type="EMBL" id="AGS53538.1"/>
    </source>
</evidence>
<proteinExistence type="predicted"/>
<evidence type="ECO:0008006" key="2">
    <source>
        <dbReference type="Google" id="ProtNLM"/>
    </source>
</evidence>
<organism evidence="1">
    <name type="scientific">uncultured bacterium contig00062</name>
    <dbReference type="NCBI Taxonomy" id="1181545"/>
    <lineage>
        <taxon>Bacteria</taxon>
        <taxon>environmental samples</taxon>
    </lineage>
</organism>
<sequence length="217" mass="25565">MTWWEDFIEPVLQRENKENFKYLDISDLLNVLKINWEKIFRFLDKRYHKYKYDKEYKLVNKVHYTRTIVAHANEIDMSPHIFVNCLSCLLDFAKLVKADEALIQKLEMDWLKYQKSLPVKSNRQDNENTLKEAIVTIIENKVLLKAISCDTLPPDIKLSIDRTTLRLRSMRTLDEILGFFNGALKSDRGIVVQEALRKNRLLGFEDIKDEVNAILGS</sequence>
<name>A0A806K168_9BACT</name>